<keyword evidence="4" id="KW-0500">Molybdenum</keyword>
<comment type="similarity">
    <text evidence="1">Belongs to the bacterial solute-binding protein ModA family.</text>
</comment>
<protein>
    <recommendedName>
        <fullName evidence="8">Molybdate-binding protein</fullName>
    </recommendedName>
</protein>
<dbReference type="PROSITE" id="PS51257">
    <property type="entry name" value="PROKAR_LIPOPROTEIN"/>
    <property type="match status" value="1"/>
</dbReference>
<dbReference type="InterPro" id="IPR050682">
    <property type="entry name" value="ModA/WtpA"/>
</dbReference>
<dbReference type="PIRSF" id="PIRSF004846">
    <property type="entry name" value="ModA"/>
    <property type="match status" value="1"/>
</dbReference>
<dbReference type="PANTHER" id="PTHR30632">
    <property type="entry name" value="MOLYBDATE-BINDING PERIPLASMIC PROTEIN"/>
    <property type="match status" value="1"/>
</dbReference>
<dbReference type="GO" id="GO:0030973">
    <property type="term" value="F:molybdate ion binding"/>
    <property type="evidence" value="ECO:0007669"/>
    <property type="project" value="TreeGrafter"/>
</dbReference>
<dbReference type="GO" id="GO:0046872">
    <property type="term" value="F:metal ion binding"/>
    <property type="evidence" value="ECO:0007669"/>
    <property type="project" value="UniProtKB-KW"/>
</dbReference>
<gene>
    <name evidence="6" type="ORF">CSPHI_04215</name>
</gene>
<feature type="binding site" evidence="4">
    <location>
        <position position="181"/>
    </location>
    <ligand>
        <name>molybdate</name>
        <dbReference type="ChEBI" id="CHEBI:36264"/>
    </ligand>
</feature>
<proteinExistence type="inferred from homology"/>
<reference evidence="6 7" key="1">
    <citation type="submission" date="2014-08" db="EMBL/GenBank/DDBJ databases">
        <title>Complete genome sequence of Corynebacterium sphenisci CECT 5990(T) (=DSM 44792(T)), isolated from healthy wild penguins.</title>
        <authorList>
            <person name="Ruckert C."/>
            <person name="Albersmeier A."/>
            <person name="Winkler A."/>
            <person name="Kalinowski J."/>
        </authorList>
    </citation>
    <scope>NUCLEOTIDE SEQUENCE [LARGE SCALE GENOMIC DNA]</scope>
    <source>
        <strain evidence="6 7">DSM 44792</strain>
    </source>
</reference>
<evidence type="ECO:0000256" key="4">
    <source>
        <dbReference type="PIRSR" id="PIRSR004846-1"/>
    </source>
</evidence>
<keyword evidence="2 4" id="KW-0479">Metal-binding</keyword>
<evidence type="ECO:0000256" key="2">
    <source>
        <dbReference type="ARBA" id="ARBA00022723"/>
    </source>
</evidence>
<feature type="signal peptide" evidence="5">
    <location>
        <begin position="1"/>
        <end position="24"/>
    </location>
</feature>
<feature type="chain" id="PRO_5011956311" description="Molybdate-binding protein" evidence="5">
    <location>
        <begin position="25"/>
        <end position="271"/>
    </location>
</feature>
<dbReference type="NCBIfam" id="TIGR01256">
    <property type="entry name" value="modA"/>
    <property type="match status" value="1"/>
</dbReference>
<evidence type="ECO:0000256" key="3">
    <source>
        <dbReference type="ARBA" id="ARBA00022729"/>
    </source>
</evidence>
<keyword evidence="7" id="KW-1185">Reference proteome</keyword>
<dbReference type="InterPro" id="IPR005950">
    <property type="entry name" value="ModA"/>
</dbReference>
<evidence type="ECO:0008006" key="8">
    <source>
        <dbReference type="Google" id="ProtNLM"/>
    </source>
</evidence>
<dbReference type="Pfam" id="PF13531">
    <property type="entry name" value="SBP_bac_11"/>
    <property type="match status" value="1"/>
</dbReference>
<dbReference type="EMBL" id="CP009248">
    <property type="protein sequence ID" value="APT90381.1"/>
    <property type="molecule type" value="Genomic_DNA"/>
</dbReference>
<dbReference type="Gene3D" id="3.40.190.10">
    <property type="entry name" value="Periplasmic binding protein-like II"/>
    <property type="match status" value="2"/>
</dbReference>
<dbReference type="STRING" id="1437874.CSPHI_04215"/>
<dbReference type="PANTHER" id="PTHR30632:SF0">
    <property type="entry name" value="SULFATE-BINDING PROTEIN"/>
    <property type="match status" value="1"/>
</dbReference>
<dbReference type="RefSeq" id="WP_075691626.1">
    <property type="nucleotide sequence ID" value="NZ_CP009248.1"/>
</dbReference>
<dbReference type="AlphaFoldDB" id="A0A1L7CX43"/>
<dbReference type="GO" id="GO:0015689">
    <property type="term" value="P:molybdate ion transport"/>
    <property type="evidence" value="ECO:0007669"/>
    <property type="project" value="InterPro"/>
</dbReference>
<dbReference type="OrthoDB" id="9785015at2"/>
<feature type="binding site" evidence="4">
    <location>
        <position position="199"/>
    </location>
    <ligand>
        <name>molybdate</name>
        <dbReference type="ChEBI" id="CHEBI:36264"/>
    </ligand>
</feature>
<accession>A0A1L7CX43</accession>
<dbReference type="KEGG" id="csph:CSPHI_04215"/>
<evidence type="ECO:0000256" key="1">
    <source>
        <dbReference type="ARBA" id="ARBA00009175"/>
    </source>
</evidence>
<organism evidence="6 7">
    <name type="scientific">Corynebacterium sphenisci DSM 44792</name>
    <dbReference type="NCBI Taxonomy" id="1437874"/>
    <lineage>
        <taxon>Bacteria</taxon>
        <taxon>Bacillati</taxon>
        <taxon>Actinomycetota</taxon>
        <taxon>Actinomycetes</taxon>
        <taxon>Mycobacteriales</taxon>
        <taxon>Corynebacteriaceae</taxon>
        <taxon>Corynebacterium</taxon>
    </lineage>
</organism>
<feature type="binding site" evidence="4">
    <location>
        <position position="52"/>
    </location>
    <ligand>
        <name>molybdate</name>
        <dbReference type="ChEBI" id="CHEBI:36264"/>
    </ligand>
</feature>
<name>A0A1L7CX43_9CORY</name>
<dbReference type="SUPFAM" id="SSF53850">
    <property type="entry name" value="Periplasmic binding protein-like II"/>
    <property type="match status" value="1"/>
</dbReference>
<evidence type="ECO:0000313" key="7">
    <source>
        <dbReference type="Proteomes" id="UP000185469"/>
    </source>
</evidence>
<evidence type="ECO:0000313" key="6">
    <source>
        <dbReference type="EMBL" id="APT90381.1"/>
    </source>
</evidence>
<sequence>MTGIRPRRLLRRLALPLLPALALAACAPGGGDDAADAGDAAAAEVVVLGAASTRVLNDDLAAAAADLDPALRPTFVNAGSTALVSQLREGSPGDVFISADEKHMADAVAEGLVGEPVDVATNSMVMVVPKGNPAGITGVDDSLDGAKVVLCDVQVPCGRVSAAIQEDLGRDIDAASLEQSVSDVLGKVAGGNADAGWVYRTDAAAAGDDVEVIEIPGAERHINTLVAAVTADPADRAAAQALLDLLSSGEFAEVWARHGFTPVAGDDGADA</sequence>
<keyword evidence="3 5" id="KW-0732">Signal</keyword>
<evidence type="ECO:0000256" key="5">
    <source>
        <dbReference type="SAM" id="SignalP"/>
    </source>
</evidence>
<dbReference type="Proteomes" id="UP000185469">
    <property type="component" value="Chromosome"/>
</dbReference>
<feature type="binding site" evidence="4">
    <location>
        <position position="80"/>
    </location>
    <ligand>
        <name>molybdate</name>
        <dbReference type="ChEBI" id="CHEBI:36264"/>
    </ligand>
</feature>